<sequence>MDRRIGITDKPIVDLLNEEIKLGKKASLENCRFYIGLSKYREQLDRYYRYFPQDQIYVVHFEELLKNQDEEIKKLFHFIDIEYNSALHKLTKENKTEAVRFNKLNHYIYKSGLKPLLIKTLKNTLPKATRNTIKSVYFERAKQSYVDKEEMSEINKIVLQQGLNDLTN</sequence>
<protein>
    <recommendedName>
        <fullName evidence="1">Sulfotransferase domain-containing protein</fullName>
    </recommendedName>
</protein>
<evidence type="ECO:0000259" key="1">
    <source>
        <dbReference type="Pfam" id="PF00685"/>
    </source>
</evidence>
<gene>
    <name evidence="2" type="ORF">A3196_10855</name>
</gene>
<dbReference type="SUPFAM" id="SSF52540">
    <property type="entry name" value="P-loop containing nucleoside triphosphate hydrolases"/>
    <property type="match status" value="1"/>
</dbReference>
<dbReference type="GO" id="GO:0008146">
    <property type="term" value="F:sulfotransferase activity"/>
    <property type="evidence" value="ECO:0007669"/>
    <property type="project" value="InterPro"/>
</dbReference>
<dbReference type="AlphaFoldDB" id="A0A1E2URU3"/>
<keyword evidence="3" id="KW-1185">Reference proteome</keyword>
<name>A0A1E2URU3_9GAMM</name>
<organism evidence="2 3">
    <name type="scientific">Candidatus Thiodiazotropha endoloripes</name>
    <dbReference type="NCBI Taxonomy" id="1818881"/>
    <lineage>
        <taxon>Bacteria</taxon>
        <taxon>Pseudomonadati</taxon>
        <taxon>Pseudomonadota</taxon>
        <taxon>Gammaproteobacteria</taxon>
        <taxon>Chromatiales</taxon>
        <taxon>Sedimenticolaceae</taxon>
        <taxon>Candidatus Thiodiazotropha</taxon>
    </lineage>
</organism>
<dbReference type="InterPro" id="IPR000863">
    <property type="entry name" value="Sulfotransferase_dom"/>
</dbReference>
<evidence type="ECO:0000313" key="3">
    <source>
        <dbReference type="Proteomes" id="UP000094849"/>
    </source>
</evidence>
<dbReference type="Proteomes" id="UP000094849">
    <property type="component" value="Unassembled WGS sequence"/>
</dbReference>
<dbReference type="Gene3D" id="3.40.50.300">
    <property type="entry name" value="P-loop containing nucleotide triphosphate hydrolases"/>
    <property type="match status" value="1"/>
</dbReference>
<dbReference type="EMBL" id="LVJZ01000003">
    <property type="protein sequence ID" value="ODB97214.1"/>
    <property type="molecule type" value="Genomic_DNA"/>
</dbReference>
<evidence type="ECO:0000313" key="2">
    <source>
        <dbReference type="EMBL" id="ODB97214.1"/>
    </source>
</evidence>
<dbReference type="InterPro" id="IPR027417">
    <property type="entry name" value="P-loop_NTPase"/>
</dbReference>
<dbReference type="Pfam" id="PF00685">
    <property type="entry name" value="Sulfotransfer_1"/>
    <property type="match status" value="1"/>
</dbReference>
<comment type="caution">
    <text evidence="2">The sequence shown here is derived from an EMBL/GenBank/DDBJ whole genome shotgun (WGS) entry which is preliminary data.</text>
</comment>
<reference evidence="2 3" key="1">
    <citation type="submission" date="2016-03" db="EMBL/GenBank/DDBJ databases">
        <title>Chemosynthetic sulphur-oxidizing symbionts of marine invertebrate animals are capable of nitrogen fixation.</title>
        <authorList>
            <person name="Petersen J.M."/>
            <person name="Kemper A."/>
            <person name="Gruber-Vodicka H."/>
            <person name="Cardini U."/>
            <person name="Geest Mvander."/>
            <person name="Kleiner M."/>
            <person name="Bulgheresi S."/>
            <person name="Fussmann M."/>
            <person name="Herbold C."/>
            <person name="Seah B.K.B."/>
            <person name="Antony C.Paul."/>
            <person name="Liu D."/>
            <person name="Belitz A."/>
            <person name="Weber M."/>
        </authorList>
    </citation>
    <scope>NUCLEOTIDE SEQUENCE [LARGE SCALE GENOMIC DNA]</scope>
    <source>
        <strain evidence="2">G_D</strain>
    </source>
</reference>
<feature type="domain" description="Sulfotransferase" evidence="1">
    <location>
        <begin position="37"/>
        <end position="143"/>
    </location>
</feature>
<accession>A0A1E2URU3</accession>
<proteinExistence type="predicted"/>